<reference evidence="3 4" key="1">
    <citation type="journal article" date="2019" name="Int. J. Syst. Evol. Microbiol.">
        <title>The Global Catalogue of Microorganisms (GCM) 10K type strain sequencing project: providing services to taxonomists for standard genome sequencing and annotation.</title>
        <authorList>
            <consortium name="The Broad Institute Genomics Platform"/>
            <consortium name="The Broad Institute Genome Sequencing Center for Infectious Disease"/>
            <person name="Wu L."/>
            <person name="Ma J."/>
        </authorList>
    </citation>
    <scope>NUCLEOTIDE SEQUENCE [LARGE SCALE GENOMIC DNA]</scope>
    <source>
        <strain evidence="3 4">JCM 16374</strain>
    </source>
</reference>
<keyword evidence="4" id="KW-1185">Reference proteome</keyword>
<proteinExistence type="predicted"/>
<name>A0ABN3SX00_9ACTN</name>
<feature type="compositionally biased region" description="Low complexity" evidence="1">
    <location>
        <begin position="67"/>
        <end position="85"/>
    </location>
</feature>
<comment type="caution">
    <text evidence="3">The sequence shown here is derived from an EMBL/GenBank/DDBJ whole genome shotgun (WGS) entry which is preliminary data.</text>
</comment>
<sequence>MDPSALGIRLTSGAVAPLVETAVANAPAATLAGLGPLAMDGVQAVALGPAALADRPPSAPSWALNGRSTAPSATRRRSSSTSAPTPASPFPPLPNCAC</sequence>
<protein>
    <recommendedName>
        <fullName evidence="2">NACHT N-terminal Helical domain-containing protein</fullName>
    </recommendedName>
</protein>
<evidence type="ECO:0000256" key="1">
    <source>
        <dbReference type="SAM" id="MobiDB-lite"/>
    </source>
</evidence>
<evidence type="ECO:0000313" key="3">
    <source>
        <dbReference type="EMBL" id="GAA2687367.1"/>
    </source>
</evidence>
<dbReference type="EMBL" id="BAAARK010000041">
    <property type="protein sequence ID" value="GAA2687367.1"/>
    <property type="molecule type" value="Genomic_DNA"/>
</dbReference>
<gene>
    <name evidence="3" type="ORF">GCM10009864_71410</name>
</gene>
<evidence type="ECO:0000313" key="4">
    <source>
        <dbReference type="Proteomes" id="UP001500994"/>
    </source>
</evidence>
<organism evidence="3 4">
    <name type="scientific">Streptomyces lunalinharesii</name>
    <dbReference type="NCBI Taxonomy" id="333384"/>
    <lineage>
        <taxon>Bacteria</taxon>
        <taxon>Bacillati</taxon>
        <taxon>Actinomycetota</taxon>
        <taxon>Actinomycetes</taxon>
        <taxon>Kitasatosporales</taxon>
        <taxon>Streptomycetaceae</taxon>
        <taxon>Streptomyces</taxon>
    </lineage>
</organism>
<feature type="domain" description="NACHT N-terminal Helical" evidence="2">
    <location>
        <begin position="19"/>
        <end position="57"/>
    </location>
</feature>
<dbReference type="Pfam" id="PF22733">
    <property type="entry name" value="NNH1"/>
    <property type="match status" value="1"/>
</dbReference>
<feature type="compositionally biased region" description="Pro residues" evidence="1">
    <location>
        <begin position="86"/>
        <end position="98"/>
    </location>
</feature>
<dbReference type="RefSeq" id="WP_425585547.1">
    <property type="nucleotide sequence ID" value="NZ_BAAARK010000041.1"/>
</dbReference>
<accession>A0ABN3SX00</accession>
<evidence type="ECO:0000259" key="2">
    <source>
        <dbReference type="Pfam" id="PF22733"/>
    </source>
</evidence>
<dbReference type="Proteomes" id="UP001500994">
    <property type="component" value="Unassembled WGS sequence"/>
</dbReference>
<dbReference type="InterPro" id="IPR054547">
    <property type="entry name" value="NNH1"/>
</dbReference>
<feature type="region of interest" description="Disordered" evidence="1">
    <location>
        <begin position="53"/>
        <end position="98"/>
    </location>
</feature>